<sequence length="90" mass="9923">MLLKIGQFLLFRMRLLQFLTKPYPPAVREGLVRLCSGGEGERGVLGDVCRYNYLLGQLFAEAADEVVTRAGHSMSDITAIGSHGWPIQVS</sequence>
<dbReference type="GO" id="GO:0005524">
    <property type="term" value="F:ATP binding"/>
    <property type="evidence" value="ECO:0007669"/>
    <property type="project" value="InterPro"/>
</dbReference>
<evidence type="ECO:0000256" key="1">
    <source>
        <dbReference type="SAM" id="SignalP"/>
    </source>
</evidence>
<feature type="signal peptide" evidence="1">
    <location>
        <begin position="1"/>
        <end position="18"/>
    </location>
</feature>
<protein>
    <submittedName>
        <fullName evidence="2">Anhydro-N-acetylmuramic acid kinase</fullName>
    </submittedName>
</protein>
<gene>
    <name evidence="2" type="ORF">GBAR_LOCUS2977</name>
</gene>
<name>A0AA35R1U3_GEOBA</name>
<keyword evidence="3" id="KW-1185">Reference proteome</keyword>
<dbReference type="GO" id="GO:0016301">
    <property type="term" value="F:kinase activity"/>
    <property type="evidence" value="ECO:0007669"/>
    <property type="project" value="UniProtKB-KW"/>
</dbReference>
<dbReference type="GO" id="GO:0016773">
    <property type="term" value="F:phosphotransferase activity, alcohol group as acceptor"/>
    <property type="evidence" value="ECO:0007669"/>
    <property type="project" value="InterPro"/>
</dbReference>
<accession>A0AA35R1U3</accession>
<feature type="chain" id="PRO_5041207605" evidence="1">
    <location>
        <begin position="19"/>
        <end position="90"/>
    </location>
</feature>
<evidence type="ECO:0000313" key="2">
    <source>
        <dbReference type="EMBL" id="CAI8000547.1"/>
    </source>
</evidence>
<dbReference type="EMBL" id="CASHTH010000409">
    <property type="protein sequence ID" value="CAI8000547.1"/>
    <property type="molecule type" value="Genomic_DNA"/>
</dbReference>
<dbReference type="Gene3D" id="3.30.420.40">
    <property type="match status" value="1"/>
</dbReference>
<dbReference type="GO" id="GO:0006040">
    <property type="term" value="P:amino sugar metabolic process"/>
    <property type="evidence" value="ECO:0007669"/>
    <property type="project" value="InterPro"/>
</dbReference>
<keyword evidence="2" id="KW-0808">Transferase</keyword>
<keyword evidence="2" id="KW-0418">Kinase</keyword>
<organism evidence="2 3">
    <name type="scientific">Geodia barretti</name>
    <name type="common">Barrett's horny sponge</name>
    <dbReference type="NCBI Taxonomy" id="519541"/>
    <lineage>
        <taxon>Eukaryota</taxon>
        <taxon>Metazoa</taxon>
        <taxon>Porifera</taxon>
        <taxon>Demospongiae</taxon>
        <taxon>Heteroscleromorpha</taxon>
        <taxon>Tetractinellida</taxon>
        <taxon>Astrophorina</taxon>
        <taxon>Geodiidae</taxon>
        <taxon>Geodia</taxon>
    </lineage>
</organism>
<reference evidence="2" key="1">
    <citation type="submission" date="2023-03" db="EMBL/GenBank/DDBJ databases">
        <authorList>
            <person name="Steffen K."/>
            <person name="Cardenas P."/>
        </authorList>
    </citation>
    <scope>NUCLEOTIDE SEQUENCE</scope>
</reference>
<comment type="caution">
    <text evidence="2">The sequence shown here is derived from an EMBL/GenBank/DDBJ whole genome shotgun (WGS) entry which is preliminary data.</text>
</comment>
<keyword evidence="1" id="KW-0732">Signal</keyword>
<dbReference type="GO" id="GO:0009254">
    <property type="term" value="P:peptidoglycan turnover"/>
    <property type="evidence" value="ECO:0007669"/>
    <property type="project" value="InterPro"/>
</dbReference>
<evidence type="ECO:0000313" key="3">
    <source>
        <dbReference type="Proteomes" id="UP001174909"/>
    </source>
</evidence>
<dbReference type="Proteomes" id="UP001174909">
    <property type="component" value="Unassembled WGS sequence"/>
</dbReference>
<proteinExistence type="predicted"/>
<dbReference type="InterPro" id="IPR005338">
    <property type="entry name" value="Anhydro_N_Ac-Mur_kinase"/>
</dbReference>
<dbReference type="AlphaFoldDB" id="A0AA35R1U3"/>
<dbReference type="Pfam" id="PF03702">
    <property type="entry name" value="AnmK"/>
    <property type="match status" value="1"/>
</dbReference>